<dbReference type="SMART" id="SM00175">
    <property type="entry name" value="RAB"/>
    <property type="match status" value="1"/>
</dbReference>
<dbReference type="FunFam" id="3.40.50.300:FF:001329">
    <property type="entry name" value="Small GTP-binding protein, putative"/>
    <property type="match status" value="1"/>
</dbReference>
<dbReference type="SUPFAM" id="SSF52540">
    <property type="entry name" value="P-loop containing nucleoside triphosphate hydrolases"/>
    <property type="match status" value="1"/>
</dbReference>
<dbReference type="SMART" id="SM00176">
    <property type="entry name" value="RAN"/>
    <property type="match status" value="1"/>
</dbReference>
<dbReference type="GO" id="GO:0005525">
    <property type="term" value="F:GTP binding"/>
    <property type="evidence" value="ECO:0007669"/>
    <property type="project" value="InterPro"/>
</dbReference>
<evidence type="ECO:0000313" key="4">
    <source>
        <dbReference type="Proteomes" id="UP001152320"/>
    </source>
</evidence>
<reference evidence="3" key="1">
    <citation type="submission" date="2021-10" db="EMBL/GenBank/DDBJ databases">
        <title>Tropical sea cucumber genome reveals ecological adaptation and Cuvierian tubules defense mechanism.</title>
        <authorList>
            <person name="Chen T."/>
        </authorList>
    </citation>
    <scope>NUCLEOTIDE SEQUENCE</scope>
    <source>
        <strain evidence="3">Nanhai2018</strain>
        <tissue evidence="3">Muscle</tissue>
    </source>
</reference>
<dbReference type="PROSITE" id="PS51421">
    <property type="entry name" value="RAS"/>
    <property type="match status" value="1"/>
</dbReference>
<evidence type="ECO:0000313" key="3">
    <source>
        <dbReference type="EMBL" id="KAJ8041474.1"/>
    </source>
</evidence>
<dbReference type="OrthoDB" id="28034at2759"/>
<proteinExistence type="inferred from homology"/>
<dbReference type="PANTHER" id="PTHR47978">
    <property type="match status" value="1"/>
</dbReference>
<keyword evidence="4" id="KW-1185">Reference proteome</keyword>
<keyword evidence="2" id="KW-0547">Nucleotide-binding</keyword>
<comment type="similarity">
    <text evidence="1">Belongs to the small GTPase superfamily. Rab family.</text>
</comment>
<dbReference type="Proteomes" id="UP001152320">
    <property type="component" value="Chromosome 5"/>
</dbReference>
<dbReference type="AlphaFoldDB" id="A0A9Q1HCW0"/>
<organism evidence="3 4">
    <name type="scientific">Holothuria leucospilota</name>
    <name type="common">Black long sea cucumber</name>
    <name type="synonym">Mertensiothuria leucospilota</name>
    <dbReference type="NCBI Taxonomy" id="206669"/>
    <lineage>
        <taxon>Eukaryota</taxon>
        <taxon>Metazoa</taxon>
        <taxon>Echinodermata</taxon>
        <taxon>Eleutherozoa</taxon>
        <taxon>Echinozoa</taxon>
        <taxon>Holothuroidea</taxon>
        <taxon>Aspidochirotacea</taxon>
        <taxon>Aspidochirotida</taxon>
        <taxon>Holothuriidae</taxon>
        <taxon>Holothuria</taxon>
    </lineage>
</organism>
<dbReference type="PROSITE" id="PS51419">
    <property type="entry name" value="RAB"/>
    <property type="match status" value="1"/>
</dbReference>
<dbReference type="Pfam" id="PF00071">
    <property type="entry name" value="Ras"/>
    <property type="match status" value="1"/>
</dbReference>
<sequence length="223" mass="25543">MQYPDSKPVQFKLILLGESGVGKTSLFSRYQAKEFPRNGHSATTVSCHCSRDFPVGARSRPVEVTLWDTANMERLHSLTDNYFREAEGAILVYDVADHMSLHAIPDWRMNCLKISPSAQLFIVGNKIDLQPRQFSMERTTVEHADLMAREFSEIEAIYRVSAKEDLKVEEMFHDIAQRMWEKYESKKLANGDTLTSEVSTIRLGQQGDDRVAPPRGKRRFQCL</sequence>
<dbReference type="Gene3D" id="3.40.50.300">
    <property type="entry name" value="P-loop containing nucleotide triphosphate hydrolases"/>
    <property type="match status" value="1"/>
</dbReference>
<dbReference type="GO" id="GO:0003924">
    <property type="term" value="F:GTPase activity"/>
    <property type="evidence" value="ECO:0007669"/>
    <property type="project" value="InterPro"/>
</dbReference>
<gene>
    <name evidence="3" type="ORF">HOLleu_12298</name>
</gene>
<protein>
    <submittedName>
        <fullName evidence="3">Ras-related protein Rab-21</fullName>
    </submittedName>
</protein>
<dbReference type="PRINTS" id="PR00449">
    <property type="entry name" value="RASTRNSFRMNG"/>
</dbReference>
<accession>A0A9Q1HCW0</accession>
<evidence type="ECO:0000256" key="2">
    <source>
        <dbReference type="ARBA" id="ARBA00022741"/>
    </source>
</evidence>
<dbReference type="EMBL" id="JAIZAY010000005">
    <property type="protein sequence ID" value="KAJ8041474.1"/>
    <property type="molecule type" value="Genomic_DNA"/>
</dbReference>
<dbReference type="NCBIfam" id="TIGR00231">
    <property type="entry name" value="small_GTP"/>
    <property type="match status" value="1"/>
</dbReference>
<dbReference type="InterPro" id="IPR001806">
    <property type="entry name" value="Small_GTPase"/>
</dbReference>
<dbReference type="SMART" id="SM00173">
    <property type="entry name" value="RAS"/>
    <property type="match status" value="1"/>
</dbReference>
<dbReference type="SMART" id="SM00174">
    <property type="entry name" value="RHO"/>
    <property type="match status" value="1"/>
</dbReference>
<dbReference type="InterPro" id="IPR027417">
    <property type="entry name" value="P-loop_NTPase"/>
</dbReference>
<comment type="caution">
    <text evidence="3">The sequence shown here is derived from an EMBL/GenBank/DDBJ whole genome shotgun (WGS) entry which is preliminary data.</text>
</comment>
<evidence type="ECO:0000256" key="1">
    <source>
        <dbReference type="ARBA" id="ARBA00006270"/>
    </source>
</evidence>
<name>A0A9Q1HCW0_HOLLE</name>
<dbReference type="InterPro" id="IPR005225">
    <property type="entry name" value="Small_GTP-bd"/>
</dbReference>
<dbReference type="CDD" id="cd00154">
    <property type="entry name" value="Rab"/>
    <property type="match status" value="1"/>
</dbReference>